<feature type="transmembrane region" description="Helical" evidence="9">
    <location>
        <begin position="261"/>
        <end position="285"/>
    </location>
</feature>
<evidence type="ECO:0000256" key="9">
    <source>
        <dbReference type="SAM" id="Phobius"/>
    </source>
</evidence>
<keyword evidence="7" id="KW-0863">Zinc-finger</keyword>
<dbReference type="InterPro" id="IPR018490">
    <property type="entry name" value="cNMP-bd_dom_sf"/>
</dbReference>
<gene>
    <name evidence="12" type="ORF">TTHERM_00344000</name>
</gene>
<dbReference type="InterPro" id="IPR000595">
    <property type="entry name" value="cNMP-bd_dom"/>
</dbReference>
<dbReference type="Proteomes" id="UP000009168">
    <property type="component" value="Unassembled WGS sequence"/>
</dbReference>
<feature type="transmembrane region" description="Helical" evidence="9">
    <location>
        <begin position="339"/>
        <end position="356"/>
    </location>
</feature>
<keyword evidence="2" id="KW-0813">Transport</keyword>
<keyword evidence="7" id="KW-0862">Zinc</keyword>
<reference evidence="13" key="1">
    <citation type="journal article" date="2006" name="PLoS Biol.">
        <title>Macronuclear genome sequence of the ciliate Tetrahymena thermophila, a model eukaryote.</title>
        <authorList>
            <person name="Eisen J.A."/>
            <person name="Coyne R.S."/>
            <person name="Wu M."/>
            <person name="Wu D."/>
            <person name="Thiagarajan M."/>
            <person name="Wortman J.R."/>
            <person name="Badger J.H."/>
            <person name="Ren Q."/>
            <person name="Amedeo P."/>
            <person name="Jones K.M."/>
            <person name="Tallon L.J."/>
            <person name="Delcher A.L."/>
            <person name="Salzberg S.L."/>
            <person name="Silva J.C."/>
            <person name="Haas B.J."/>
            <person name="Majoros W.H."/>
            <person name="Farzad M."/>
            <person name="Carlton J.M."/>
            <person name="Smith R.K. Jr."/>
            <person name="Garg J."/>
            <person name="Pearlman R.E."/>
            <person name="Karrer K.M."/>
            <person name="Sun L."/>
            <person name="Manning G."/>
            <person name="Elde N.C."/>
            <person name="Turkewitz A.P."/>
            <person name="Asai D.J."/>
            <person name="Wilkes D.E."/>
            <person name="Wang Y."/>
            <person name="Cai H."/>
            <person name="Collins K."/>
            <person name="Stewart B.A."/>
            <person name="Lee S.R."/>
            <person name="Wilamowska K."/>
            <person name="Weinberg Z."/>
            <person name="Ruzzo W.L."/>
            <person name="Wloga D."/>
            <person name="Gaertig J."/>
            <person name="Frankel J."/>
            <person name="Tsao C.-C."/>
            <person name="Gorovsky M.A."/>
            <person name="Keeling P.J."/>
            <person name="Waller R.F."/>
            <person name="Patron N.J."/>
            <person name="Cherry J.M."/>
            <person name="Stover N.A."/>
            <person name="Krieger C.J."/>
            <person name="del Toro C."/>
            <person name="Ryder H.F."/>
            <person name="Williamson S.C."/>
            <person name="Barbeau R.A."/>
            <person name="Hamilton E.P."/>
            <person name="Orias E."/>
        </authorList>
    </citation>
    <scope>NUCLEOTIDE SEQUENCE [LARGE SCALE GENOMIC DNA]</scope>
    <source>
        <strain evidence="13">SB210</strain>
    </source>
</reference>
<evidence type="ECO:0000256" key="7">
    <source>
        <dbReference type="PROSITE-ProRule" id="PRU00047"/>
    </source>
</evidence>
<dbReference type="InterPro" id="IPR001878">
    <property type="entry name" value="Znf_CCHC"/>
</dbReference>
<organism evidence="12 13">
    <name type="scientific">Tetrahymena thermophila (strain SB210)</name>
    <dbReference type="NCBI Taxonomy" id="312017"/>
    <lineage>
        <taxon>Eukaryota</taxon>
        <taxon>Sar</taxon>
        <taxon>Alveolata</taxon>
        <taxon>Ciliophora</taxon>
        <taxon>Intramacronucleata</taxon>
        <taxon>Oligohymenophorea</taxon>
        <taxon>Hymenostomatida</taxon>
        <taxon>Tetrahymenina</taxon>
        <taxon>Tetrahymenidae</taxon>
        <taxon>Tetrahymena</taxon>
    </lineage>
</organism>
<keyword evidence="6 9" id="KW-0472">Membrane</keyword>
<evidence type="ECO:0000256" key="5">
    <source>
        <dbReference type="ARBA" id="ARBA00023065"/>
    </source>
</evidence>
<keyword evidence="4 9" id="KW-1133">Transmembrane helix</keyword>
<dbReference type="Gene3D" id="1.10.287.630">
    <property type="entry name" value="Helix hairpin bin"/>
    <property type="match status" value="1"/>
</dbReference>
<feature type="transmembrane region" description="Helical" evidence="9">
    <location>
        <begin position="297"/>
        <end position="318"/>
    </location>
</feature>
<dbReference type="RefSeq" id="XP_001018445.3">
    <property type="nucleotide sequence ID" value="XM_001018445.3"/>
</dbReference>
<dbReference type="SUPFAM" id="SSF51206">
    <property type="entry name" value="cAMP-binding domain-like"/>
    <property type="match status" value="1"/>
</dbReference>
<dbReference type="Gene3D" id="1.10.287.70">
    <property type="match status" value="1"/>
</dbReference>
<dbReference type="KEGG" id="tet:TTHERM_00344000"/>
<dbReference type="OrthoDB" id="10035564at2759"/>
<dbReference type="FunCoup" id="I7MEZ7">
    <property type="interactions" value="2"/>
</dbReference>
<dbReference type="InterPro" id="IPR036875">
    <property type="entry name" value="Znf_CCHC_sf"/>
</dbReference>
<dbReference type="Gene3D" id="2.60.120.10">
    <property type="entry name" value="Jelly Rolls"/>
    <property type="match status" value="1"/>
</dbReference>
<evidence type="ECO:0000256" key="1">
    <source>
        <dbReference type="ARBA" id="ARBA00004141"/>
    </source>
</evidence>
<dbReference type="GO" id="GO:0003676">
    <property type="term" value="F:nucleic acid binding"/>
    <property type="evidence" value="ECO:0007669"/>
    <property type="project" value="InterPro"/>
</dbReference>
<evidence type="ECO:0000313" key="13">
    <source>
        <dbReference type="Proteomes" id="UP000009168"/>
    </source>
</evidence>
<proteinExistence type="predicted"/>
<name>I7MEZ7_TETTS</name>
<dbReference type="GO" id="GO:0035725">
    <property type="term" value="P:sodium ion transmembrane transport"/>
    <property type="evidence" value="ECO:0007669"/>
    <property type="project" value="TreeGrafter"/>
</dbReference>
<dbReference type="PROSITE" id="PS50042">
    <property type="entry name" value="CNMP_BINDING_3"/>
    <property type="match status" value="1"/>
</dbReference>
<feature type="region of interest" description="Disordered" evidence="8">
    <location>
        <begin position="876"/>
        <end position="907"/>
    </location>
</feature>
<keyword evidence="3 9" id="KW-0812">Transmembrane</keyword>
<feature type="compositionally biased region" description="Basic residues" evidence="8">
    <location>
        <begin position="876"/>
        <end position="891"/>
    </location>
</feature>
<feature type="transmembrane region" description="Helical" evidence="9">
    <location>
        <begin position="481"/>
        <end position="502"/>
    </location>
</feature>
<dbReference type="GO" id="GO:0098855">
    <property type="term" value="C:HCN channel complex"/>
    <property type="evidence" value="ECO:0007669"/>
    <property type="project" value="TreeGrafter"/>
</dbReference>
<keyword evidence="13" id="KW-1185">Reference proteome</keyword>
<feature type="domain" description="Cyclic nucleotide-binding" evidence="10">
    <location>
        <begin position="592"/>
        <end position="706"/>
    </location>
</feature>
<feature type="transmembrane region" description="Helical" evidence="9">
    <location>
        <begin position="454"/>
        <end position="474"/>
    </location>
</feature>
<accession>I7MEZ7</accession>
<dbReference type="PANTHER" id="PTHR45689">
    <property type="entry name" value="I[[H]] CHANNEL, ISOFORM E"/>
    <property type="match status" value="1"/>
</dbReference>
<dbReference type="GeneID" id="7842070"/>
<feature type="transmembrane region" description="Helical" evidence="9">
    <location>
        <begin position="412"/>
        <end position="434"/>
    </location>
</feature>
<dbReference type="SUPFAM" id="SSF81324">
    <property type="entry name" value="Voltage-gated potassium channels"/>
    <property type="match status" value="1"/>
</dbReference>
<dbReference type="GO" id="GO:0005249">
    <property type="term" value="F:voltage-gated potassium channel activity"/>
    <property type="evidence" value="ECO:0007669"/>
    <property type="project" value="TreeGrafter"/>
</dbReference>
<dbReference type="InParanoid" id="I7MEZ7"/>
<sequence length="1348" mass="159307">MSIVSCSFSASDDYENFQSKSIQGKLFDYNACNNLQGDNEYIDKPSQICDIRQNEEMLCHQNSAKFKENDIQLSYKQVLQVELSKSSSKQNLQEQDTKQNRNNSQIQEQIEIQEQNQDKFVLNNIDSKVEQNSISKINQIQDNSHQYVFNDRFNTKKMRASIQNYQKAASIINKIISKSANRVQRINQKVQTFISLLQFRKSNRKIANIPKYQLQQLNDKAYFHQTQVKRQLLSYYLHKIHYFFERKSFIPIFMPTDTLRIYWDIFQIALTYSFIYIYSILMFFCSDQTDTYLIKHFFQYAFILFTIDVLVNLNTAYFNQDAIVLNRKQIICRYFKSNIFFTDIISLFVMGSKLIIKTQNLIYNPTQSFNTMLINFLVFFKLNGTQQKVNRFGEAFTLKEYQKHTLRLFNQLFTVISVAHTVSLAWYYLGIYQIQNGSSISWLQKFQLIDLSYIQKYIYCMYWSITTMTTVGYGDITATNYVEALFIAISMIIFSCVFAYSINNIGFILQEIQKSTKQLNDNITTIQRYLNRKNVNLSLKSRVRHYLSFLVEEQRDRNQQAENEILKLLSNKLRDEITVEVNSRIIKNYSLFSSNFSTQTLRKLPFIMQEVLISPNEIIFEQEDYEDQSIYFIENGLVEIYQVSPPDFNAGKKYNNDQINVIKQLKSNDLFGELSFFSGQTRKACARSINLSTLYKIDRNDFINLIKDSQEDFERFKMIEEQIKVQKDFSLVHLECYFCKITGHIASNCPRIHHVFDSQFYILKNNFSVFQNRNKANRKHNNKSNVNAKLMIKQNNEISIQLKERIKYFNTYTELLFDTNAENLSECSQRAQQASDLEFQTDSDHTSFNQESQTSIQNRLQNDILNQSQNNIQKTYQKRKTMKMLKKSKTATKKDENHKNSSSLKDLQSLEYQDKKIMLNSLLNQNKSLFPSPISEKFISKSDQQLEYSKEQSKYCFDKESEQFPSQLYSYQQKTISKELEDNLNCIQHQNLTKHPSILGSQQEDNQKRRRRKKNLTYQANQNQASVSLIENLIQSYNQNEEIKVINNNSKQSYNSKKSIFQSSNNSQISCLIEQLLSNLKLKYFLEGNESSINYEDFFLKFENQLKSQSISQLESIQLSDPKVINKILFEYLFKNILSSKKSNQSNHLYKLNPSQKNLNILQSQSMEFQNSQIFDLNIQKVMSRNILNEETIYSNTLEKIKQLQQSQQKNASNQIKQKHLQEQQSEIDNQITKKILYEKFEVMKNFRTFFPHNNFDNIQNQQKLKKYNKFKKPKINSIKLKERRQNVIIKQDITRKFQVNNGIIQNNLQSLIDLDKYKPTYLSYGVSQKNDIVYPKQFANHNSINFI</sequence>
<evidence type="ECO:0000256" key="3">
    <source>
        <dbReference type="ARBA" id="ARBA00022692"/>
    </source>
</evidence>
<dbReference type="GO" id="GO:0008270">
    <property type="term" value="F:zinc ion binding"/>
    <property type="evidence" value="ECO:0007669"/>
    <property type="project" value="UniProtKB-KW"/>
</dbReference>
<dbReference type="Pfam" id="PF00520">
    <property type="entry name" value="Ion_trans"/>
    <property type="match status" value="1"/>
</dbReference>
<dbReference type="SUPFAM" id="SSF57756">
    <property type="entry name" value="Retrovirus zinc finger-like domains"/>
    <property type="match status" value="1"/>
</dbReference>
<dbReference type="CDD" id="cd00038">
    <property type="entry name" value="CAP_ED"/>
    <property type="match status" value="1"/>
</dbReference>
<evidence type="ECO:0000313" key="12">
    <source>
        <dbReference type="EMBL" id="EAR98200.3"/>
    </source>
</evidence>
<evidence type="ECO:0000256" key="8">
    <source>
        <dbReference type="SAM" id="MobiDB-lite"/>
    </source>
</evidence>
<evidence type="ECO:0000256" key="6">
    <source>
        <dbReference type="ARBA" id="ARBA00023136"/>
    </source>
</evidence>
<comment type="subcellular location">
    <subcellularLocation>
        <location evidence="1">Membrane</location>
        <topology evidence="1">Multi-pass membrane protein</topology>
    </subcellularLocation>
</comment>
<keyword evidence="7" id="KW-0479">Metal-binding</keyword>
<dbReference type="EMBL" id="GG662654">
    <property type="protein sequence ID" value="EAR98200.3"/>
    <property type="molecule type" value="Genomic_DNA"/>
</dbReference>
<dbReference type="InterPro" id="IPR014710">
    <property type="entry name" value="RmlC-like_jellyroll"/>
</dbReference>
<evidence type="ECO:0000259" key="11">
    <source>
        <dbReference type="PROSITE" id="PS50158"/>
    </source>
</evidence>
<keyword evidence="5" id="KW-0406">Ion transport</keyword>
<dbReference type="InterPro" id="IPR005821">
    <property type="entry name" value="Ion_trans_dom"/>
</dbReference>
<dbReference type="InterPro" id="IPR051413">
    <property type="entry name" value="K/Na_HCN_channel"/>
</dbReference>
<protein>
    <submittedName>
        <fullName evidence="12">Cyclic nucleotide-binding domain protein</fullName>
    </submittedName>
</protein>
<feature type="domain" description="CCHC-type" evidence="11">
    <location>
        <begin position="736"/>
        <end position="751"/>
    </location>
</feature>
<dbReference type="GO" id="GO:0003254">
    <property type="term" value="P:regulation of membrane depolarization"/>
    <property type="evidence" value="ECO:0007669"/>
    <property type="project" value="TreeGrafter"/>
</dbReference>
<dbReference type="eggNOG" id="KOG0500">
    <property type="taxonomic scope" value="Eukaryota"/>
</dbReference>
<dbReference type="SMART" id="SM00100">
    <property type="entry name" value="cNMP"/>
    <property type="match status" value="1"/>
</dbReference>
<dbReference type="Pfam" id="PF00027">
    <property type="entry name" value="cNMP_binding"/>
    <property type="match status" value="1"/>
</dbReference>
<evidence type="ECO:0000256" key="4">
    <source>
        <dbReference type="ARBA" id="ARBA00022989"/>
    </source>
</evidence>
<dbReference type="SMART" id="SM00343">
    <property type="entry name" value="ZnF_C2HC"/>
    <property type="match status" value="1"/>
</dbReference>
<evidence type="ECO:0000259" key="10">
    <source>
        <dbReference type="PROSITE" id="PS50042"/>
    </source>
</evidence>
<dbReference type="PROSITE" id="PS50158">
    <property type="entry name" value="ZF_CCHC"/>
    <property type="match status" value="1"/>
</dbReference>
<dbReference type="PANTHER" id="PTHR45689:SF5">
    <property type="entry name" value="I[[H]] CHANNEL, ISOFORM E"/>
    <property type="match status" value="1"/>
</dbReference>
<evidence type="ECO:0000256" key="2">
    <source>
        <dbReference type="ARBA" id="ARBA00022448"/>
    </source>
</evidence>